<dbReference type="Gene3D" id="3.30.413.10">
    <property type="entry name" value="Sulfite Reductase Hemoprotein, domain 1"/>
    <property type="match status" value="1"/>
</dbReference>
<evidence type="ECO:0000256" key="5">
    <source>
        <dbReference type="ARBA" id="ARBA00023014"/>
    </source>
</evidence>
<keyword evidence="4 7" id="KW-0408">Iron</keyword>
<evidence type="ECO:0000259" key="9">
    <source>
        <dbReference type="Pfam" id="PF26540"/>
    </source>
</evidence>
<keyword evidence="3 7" id="KW-0560">Oxidoreductase</keyword>
<dbReference type="SUPFAM" id="SSF51717">
    <property type="entry name" value="Dihydropteroate synthetase-like"/>
    <property type="match status" value="1"/>
</dbReference>
<dbReference type="PANTHER" id="PTHR30454">
    <property type="entry name" value="4-HYDROXY-3-METHYLBUT-2-EN-1-YL DIPHOSPHATE SYNTHASE"/>
    <property type="match status" value="1"/>
</dbReference>
<dbReference type="UniPathway" id="UPA00056">
    <property type="reaction ID" value="UER00096"/>
</dbReference>
<comment type="caution">
    <text evidence="10">The sequence shown here is derived from an EMBL/GenBank/DDBJ whole genome shotgun (WGS) entry which is preliminary data.</text>
</comment>
<keyword evidence="6 7" id="KW-0414">Isoprene biosynthesis</keyword>
<dbReference type="NCBIfam" id="NF001540">
    <property type="entry name" value="PRK00366.1"/>
    <property type="match status" value="1"/>
</dbReference>
<feature type="domain" description="IspG TIM-barrel" evidence="8">
    <location>
        <begin position="22"/>
        <end position="262"/>
    </location>
</feature>
<evidence type="ECO:0000256" key="7">
    <source>
        <dbReference type="HAMAP-Rule" id="MF_00159"/>
    </source>
</evidence>
<dbReference type="OrthoDB" id="9803214at2"/>
<feature type="domain" description="IspG C-terminal" evidence="9">
    <location>
        <begin position="276"/>
        <end position="363"/>
    </location>
</feature>
<dbReference type="InterPro" id="IPR058578">
    <property type="entry name" value="IspG_TIM"/>
</dbReference>
<dbReference type="GO" id="GO:0005506">
    <property type="term" value="F:iron ion binding"/>
    <property type="evidence" value="ECO:0007669"/>
    <property type="project" value="InterPro"/>
</dbReference>
<comment type="pathway">
    <text evidence="7">Isoprenoid biosynthesis; isopentenyl diphosphate biosynthesis via DXP pathway; isopentenyl diphosphate from 1-deoxy-D-xylulose 5-phosphate: step 5/6.</text>
</comment>
<dbReference type="InterPro" id="IPR016425">
    <property type="entry name" value="IspG_bac"/>
</dbReference>
<dbReference type="AlphaFoldDB" id="A0A7M3MG03"/>
<feature type="binding site" evidence="7">
    <location>
        <position position="315"/>
    </location>
    <ligand>
        <name>[4Fe-4S] cluster</name>
        <dbReference type="ChEBI" id="CHEBI:49883"/>
    </ligand>
</feature>
<dbReference type="InterPro" id="IPR004588">
    <property type="entry name" value="IspG_bac-typ"/>
</dbReference>
<reference evidence="10 11" key="1">
    <citation type="submission" date="2018-06" db="EMBL/GenBank/DDBJ databases">
        <title>Complete genome of Desulfovibrio indonesiensis P37SLT.</title>
        <authorList>
            <person name="Crispim J.S."/>
            <person name="Vidigal P.M.P."/>
            <person name="Silva L.C.F."/>
            <person name="Laguardia C.N."/>
            <person name="Araujo L.C."/>
            <person name="Dias R.S."/>
            <person name="Sousa M.P."/>
            <person name="Paula S.O."/>
            <person name="Silva C."/>
        </authorList>
    </citation>
    <scope>NUCLEOTIDE SEQUENCE [LARGE SCALE GENOMIC DNA]</scope>
    <source>
        <strain evidence="10 11">P37SLT</strain>
    </source>
</reference>
<dbReference type="InterPro" id="IPR058579">
    <property type="entry name" value="IspG_C"/>
</dbReference>
<comment type="function">
    <text evidence="7">Converts 2C-methyl-D-erythritol 2,4-cyclodiphosphate (ME-2,4cPP) into 1-hydroxy-2-methyl-2-(E)-butenyl 4-diphosphate.</text>
</comment>
<dbReference type="InterPro" id="IPR045854">
    <property type="entry name" value="NO2/SO3_Rdtase_4Fe4S_sf"/>
</dbReference>
<keyword evidence="1 7" id="KW-0004">4Fe-4S</keyword>
<feature type="binding site" evidence="7">
    <location>
        <position position="280"/>
    </location>
    <ligand>
        <name>[4Fe-4S] cluster</name>
        <dbReference type="ChEBI" id="CHEBI:49883"/>
    </ligand>
</feature>
<comment type="catalytic activity">
    <reaction evidence="7">
        <text>(2E)-4-hydroxy-3-methylbut-2-enyl diphosphate + oxidized [flavodoxin] + H2O + 2 H(+) = 2-C-methyl-D-erythritol 2,4-cyclic diphosphate + reduced [flavodoxin]</text>
        <dbReference type="Rhea" id="RHEA:43604"/>
        <dbReference type="Rhea" id="RHEA-COMP:10622"/>
        <dbReference type="Rhea" id="RHEA-COMP:10623"/>
        <dbReference type="ChEBI" id="CHEBI:15377"/>
        <dbReference type="ChEBI" id="CHEBI:15378"/>
        <dbReference type="ChEBI" id="CHEBI:57618"/>
        <dbReference type="ChEBI" id="CHEBI:58210"/>
        <dbReference type="ChEBI" id="CHEBI:58483"/>
        <dbReference type="ChEBI" id="CHEBI:128753"/>
        <dbReference type="EC" id="1.17.7.3"/>
    </reaction>
</comment>
<proteinExistence type="inferred from homology"/>
<dbReference type="GO" id="GO:0019288">
    <property type="term" value="P:isopentenyl diphosphate biosynthetic process, methylerythritol 4-phosphate pathway"/>
    <property type="evidence" value="ECO:0007669"/>
    <property type="project" value="UniProtKB-UniRule"/>
</dbReference>
<evidence type="ECO:0000313" key="11">
    <source>
        <dbReference type="Proteomes" id="UP000448292"/>
    </source>
</evidence>
<protein>
    <recommendedName>
        <fullName evidence="7">4-hydroxy-3-methylbut-2-en-1-yl diphosphate synthase (flavodoxin)</fullName>
        <ecNumber evidence="7">1.17.7.3</ecNumber>
    </recommendedName>
    <alternativeName>
        <fullName evidence="7">1-hydroxy-2-methyl-2-(E)-butenyl 4-diphosphate synthase</fullName>
    </alternativeName>
</protein>
<dbReference type="Proteomes" id="UP000448292">
    <property type="component" value="Unassembled WGS sequence"/>
</dbReference>
<feature type="binding site" evidence="7">
    <location>
        <position position="283"/>
    </location>
    <ligand>
        <name>[4Fe-4S] cluster</name>
        <dbReference type="ChEBI" id="CHEBI:49883"/>
    </ligand>
</feature>
<evidence type="ECO:0000256" key="2">
    <source>
        <dbReference type="ARBA" id="ARBA00022723"/>
    </source>
</evidence>
<keyword evidence="11" id="KW-1185">Reference proteome</keyword>
<comment type="cofactor">
    <cofactor evidence="7">
        <name>[4Fe-4S] cluster</name>
        <dbReference type="ChEBI" id="CHEBI:49883"/>
    </cofactor>
    <text evidence="7">Binds 1 [4Fe-4S] cluster.</text>
</comment>
<dbReference type="GO" id="GO:0051539">
    <property type="term" value="F:4 iron, 4 sulfur cluster binding"/>
    <property type="evidence" value="ECO:0007669"/>
    <property type="project" value="UniProtKB-UniRule"/>
</dbReference>
<dbReference type="GO" id="GO:0046429">
    <property type="term" value="F:4-hydroxy-3-methylbut-2-en-1-yl diphosphate synthase activity (ferredoxin)"/>
    <property type="evidence" value="ECO:0007669"/>
    <property type="project" value="UniProtKB-UniRule"/>
</dbReference>
<dbReference type="PANTHER" id="PTHR30454:SF0">
    <property type="entry name" value="4-HYDROXY-3-METHYLBUT-2-EN-1-YL DIPHOSPHATE SYNTHASE (FERREDOXIN), CHLOROPLASTIC"/>
    <property type="match status" value="1"/>
</dbReference>
<dbReference type="HAMAP" id="MF_00159">
    <property type="entry name" value="IspG"/>
    <property type="match status" value="1"/>
</dbReference>
<dbReference type="EMBL" id="QMIE01000004">
    <property type="protein sequence ID" value="TVM18252.1"/>
    <property type="molecule type" value="Genomic_DNA"/>
</dbReference>
<evidence type="ECO:0000256" key="3">
    <source>
        <dbReference type="ARBA" id="ARBA00023002"/>
    </source>
</evidence>
<dbReference type="GO" id="GO:0141197">
    <property type="term" value="F:4-hydroxy-3-methylbut-2-enyl-diphosphate synthase activity (flavodoxin)"/>
    <property type="evidence" value="ECO:0007669"/>
    <property type="project" value="UniProtKB-EC"/>
</dbReference>
<dbReference type="PIRSF" id="PIRSF004640">
    <property type="entry name" value="IspG"/>
    <property type="match status" value="1"/>
</dbReference>
<name>A0A7M3MG03_9BACT</name>
<organism evidence="10 11">
    <name type="scientific">Oceanidesulfovibrio indonesiensis</name>
    <dbReference type="NCBI Taxonomy" id="54767"/>
    <lineage>
        <taxon>Bacteria</taxon>
        <taxon>Pseudomonadati</taxon>
        <taxon>Thermodesulfobacteriota</taxon>
        <taxon>Desulfovibrionia</taxon>
        <taxon>Desulfovibrionales</taxon>
        <taxon>Desulfovibrionaceae</taxon>
        <taxon>Oceanidesulfovibrio</taxon>
    </lineage>
</organism>
<dbReference type="Pfam" id="PF26540">
    <property type="entry name" value="GcpE_C"/>
    <property type="match status" value="1"/>
</dbReference>
<comment type="similarity">
    <text evidence="7">Belongs to the IspG family.</text>
</comment>
<evidence type="ECO:0000256" key="4">
    <source>
        <dbReference type="ARBA" id="ARBA00023004"/>
    </source>
</evidence>
<dbReference type="InterPro" id="IPR011005">
    <property type="entry name" value="Dihydropteroate_synth-like_sf"/>
</dbReference>
<evidence type="ECO:0000259" key="8">
    <source>
        <dbReference type="Pfam" id="PF04551"/>
    </source>
</evidence>
<dbReference type="EC" id="1.17.7.3" evidence="7"/>
<dbReference type="NCBIfam" id="TIGR00612">
    <property type="entry name" value="ispG_gcpE"/>
    <property type="match status" value="1"/>
</dbReference>
<evidence type="ECO:0000313" key="10">
    <source>
        <dbReference type="EMBL" id="TVM18252.1"/>
    </source>
</evidence>
<feature type="binding site" evidence="7">
    <location>
        <position position="322"/>
    </location>
    <ligand>
        <name>[4Fe-4S] cluster</name>
        <dbReference type="ChEBI" id="CHEBI:49883"/>
    </ligand>
</feature>
<evidence type="ECO:0000256" key="1">
    <source>
        <dbReference type="ARBA" id="ARBA00022485"/>
    </source>
</evidence>
<accession>A0A7M3MG03</accession>
<evidence type="ECO:0000256" key="6">
    <source>
        <dbReference type="ARBA" id="ARBA00023229"/>
    </source>
</evidence>
<keyword evidence="5 7" id="KW-0411">Iron-sulfur</keyword>
<dbReference type="GO" id="GO:0016114">
    <property type="term" value="P:terpenoid biosynthetic process"/>
    <property type="evidence" value="ECO:0007669"/>
    <property type="project" value="InterPro"/>
</dbReference>
<dbReference type="Pfam" id="PF04551">
    <property type="entry name" value="GcpE"/>
    <property type="match status" value="1"/>
</dbReference>
<keyword evidence="2 7" id="KW-0479">Metal-binding</keyword>
<sequence length="374" mass="39773">MKQQDHTQHRAIDPYRPARRETRTIRVGDIHIGGAHPVVVQSMTNTDTRDAVATIAQIRELAEAGAALVRCAVPDMKAAEALRAIREASPVPLVADIHFDHKLALAALEAGVQGLRINPGNIGTAAKVDAVVDAAKAAGAAIRIGVNSGSVEKELLAQYGGPTPEAMVESALKHVALLEKRSFHEIKISLKSSSVMHTVAAYRILADRVDYPLHIGVTEAGTLVSGSVKSAVGLGVLLYEGVGDTLRVSLTHDPVAEVGVAWQILRSLGLGERGPEIISCPTCGRTEIDLIHLAEEVEARLRTVDEVFTVAVMGCVVNGPGEAKEADIGIAGGRNKGIIFKKGEVVRTVRGRENLLPAFLDELDVFLAHRRGES</sequence>
<dbReference type="FunFam" id="3.20.20.20:FF:000001">
    <property type="entry name" value="4-hydroxy-3-methylbut-2-en-1-yl diphosphate synthase (flavodoxin)"/>
    <property type="match status" value="1"/>
</dbReference>
<dbReference type="SUPFAM" id="SSF56014">
    <property type="entry name" value="Nitrite and sulphite reductase 4Fe-4S domain-like"/>
    <property type="match status" value="1"/>
</dbReference>
<dbReference type="RefSeq" id="WP_144302253.1">
    <property type="nucleotide sequence ID" value="NZ_QMIE01000004.1"/>
</dbReference>
<gene>
    <name evidence="7" type="primary">ispG</name>
    <name evidence="10" type="ORF">DPQ33_05720</name>
</gene>
<dbReference type="Gene3D" id="3.20.20.20">
    <property type="entry name" value="Dihydropteroate synthase-like"/>
    <property type="match status" value="1"/>
</dbReference>